<feature type="transmembrane region" description="Helical" evidence="1">
    <location>
        <begin position="26"/>
        <end position="48"/>
    </location>
</feature>
<keyword evidence="1" id="KW-1133">Transmembrane helix</keyword>
<dbReference type="AlphaFoldDB" id="A0AA95F108"/>
<keyword evidence="1" id="KW-0472">Membrane</keyword>
<feature type="transmembrane region" description="Helical" evidence="1">
    <location>
        <begin position="123"/>
        <end position="142"/>
    </location>
</feature>
<evidence type="ECO:0000256" key="1">
    <source>
        <dbReference type="SAM" id="Phobius"/>
    </source>
</evidence>
<sequence length="150" mass="16104">MENEQLNAVVTEPETAPEPQPVMGKVVIGAAAAAVVGAVAWGLISFYSERELGILAWGIGALVGFAVAFMAKKDLIQNHLILSVVFGIGGVIAGKYIHYTMLINDLEKKLGISLAGETSFTDMFEGYDILWIALAAYTAWTIPKRMAGRM</sequence>
<dbReference type="Proteomes" id="UP001178662">
    <property type="component" value="Chromosome"/>
</dbReference>
<proteinExistence type="predicted"/>
<organism evidence="2 3">
    <name type="scientific">Candidatus Cohnella colombiensis</name>
    <dbReference type="NCBI Taxonomy" id="3121368"/>
    <lineage>
        <taxon>Bacteria</taxon>
        <taxon>Bacillati</taxon>
        <taxon>Bacillota</taxon>
        <taxon>Bacilli</taxon>
        <taxon>Bacillales</taxon>
        <taxon>Paenibacillaceae</taxon>
        <taxon>Cohnella</taxon>
    </lineage>
</organism>
<keyword evidence="3" id="KW-1185">Reference proteome</keyword>
<name>A0AA95F108_9BACL</name>
<feature type="transmembrane region" description="Helical" evidence="1">
    <location>
        <begin position="54"/>
        <end position="71"/>
    </location>
</feature>
<gene>
    <name evidence="2" type="ORF">P0Y55_06420</name>
</gene>
<dbReference type="EMBL" id="CP119317">
    <property type="protein sequence ID" value="WEK55677.1"/>
    <property type="molecule type" value="Genomic_DNA"/>
</dbReference>
<evidence type="ECO:0000313" key="2">
    <source>
        <dbReference type="EMBL" id="WEK55677.1"/>
    </source>
</evidence>
<protein>
    <submittedName>
        <fullName evidence="2">Uncharacterized protein</fullName>
    </submittedName>
</protein>
<accession>A0AA95F108</accession>
<feature type="transmembrane region" description="Helical" evidence="1">
    <location>
        <begin position="80"/>
        <end position="103"/>
    </location>
</feature>
<keyword evidence="1" id="KW-0812">Transmembrane</keyword>
<reference evidence="2" key="1">
    <citation type="submission" date="2023-03" db="EMBL/GenBank/DDBJ databases">
        <title>Andean soil-derived lignocellulolytic bacterial consortium as a source of novel taxa and putative plastic-active enzymes.</title>
        <authorList>
            <person name="Diaz-Garcia L."/>
            <person name="Chuvochina M."/>
            <person name="Feuerriegel G."/>
            <person name="Bunk B."/>
            <person name="Sproer C."/>
            <person name="Streit W.R."/>
            <person name="Rodriguez L.M."/>
            <person name="Overmann J."/>
            <person name="Jimenez D.J."/>
        </authorList>
    </citation>
    <scope>NUCLEOTIDE SEQUENCE</scope>
    <source>
        <strain evidence="2">MAG 2441</strain>
    </source>
</reference>
<evidence type="ECO:0000313" key="3">
    <source>
        <dbReference type="Proteomes" id="UP001178662"/>
    </source>
</evidence>